<keyword evidence="3 13" id="KW-0808">Transferase</keyword>
<dbReference type="STRING" id="1329250.WOSG25_021130"/>
<dbReference type="eggNOG" id="COG0389">
    <property type="taxonomic scope" value="Bacteria"/>
</dbReference>
<dbReference type="GO" id="GO:0006281">
    <property type="term" value="P:DNA repair"/>
    <property type="evidence" value="ECO:0007669"/>
    <property type="project" value="UniProtKB-UniRule"/>
</dbReference>
<dbReference type="Pfam" id="PF11798">
    <property type="entry name" value="IMS_HHH"/>
    <property type="match status" value="1"/>
</dbReference>
<keyword evidence="7 13" id="KW-0227">DNA damage</keyword>
<dbReference type="Gene3D" id="3.40.1170.60">
    <property type="match status" value="1"/>
</dbReference>
<comment type="subunit">
    <text evidence="13">Monomer.</text>
</comment>
<dbReference type="Pfam" id="PF00817">
    <property type="entry name" value="IMS"/>
    <property type="match status" value="1"/>
</dbReference>
<evidence type="ECO:0000256" key="11">
    <source>
        <dbReference type="ARBA" id="ARBA00023204"/>
    </source>
</evidence>
<dbReference type="InterPro" id="IPR022880">
    <property type="entry name" value="DNApol_IV"/>
</dbReference>
<comment type="cofactor">
    <cofactor evidence="13">
        <name>Mg(2+)</name>
        <dbReference type="ChEBI" id="CHEBI:18420"/>
    </cofactor>
    <text evidence="13">Binds 2 magnesium ions per subunit.</text>
</comment>
<name>A0A069CZ43_WEIOS</name>
<feature type="site" description="Substrate discrimination" evidence="13">
    <location>
        <position position="26"/>
    </location>
</feature>
<dbReference type="GO" id="GO:0005829">
    <property type="term" value="C:cytosol"/>
    <property type="evidence" value="ECO:0007669"/>
    <property type="project" value="TreeGrafter"/>
</dbReference>
<dbReference type="Gene3D" id="3.30.70.270">
    <property type="match status" value="1"/>
</dbReference>
<feature type="domain" description="UmuC" evidence="14">
    <location>
        <begin position="17"/>
        <end position="201"/>
    </location>
</feature>
<evidence type="ECO:0000256" key="3">
    <source>
        <dbReference type="ARBA" id="ARBA00022679"/>
    </source>
</evidence>
<dbReference type="HAMAP" id="MF_01113">
    <property type="entry name" value="DNApol_IV"/>
    <property type="match status" value="1"/>
</dbReference>
<comment type="function">
    <text evidence="13">Poorly processive, error-prone DNA polymerase involved in untargeted mutagenesis. Copies undamaged DNA at stalled replication forks, which arise in vivo from mismatched or misaligned primer ends. These misaligned primers can be extended by PolIV. Exhibits no 3'-5' exonuclease (proofreading) activity. May be involved in translesional synthesis, in conjunction with the beta clamp from PolIII.</text>
</comment>
<dbReference type="SUPFAM" id="SSF56672">
    <property type="entry name" value="DNA/RNA polymerases"/>
    <property type="match status" value="1"/>
</dbReference>
<keyword evidence="8 13" id="KW-0460">Magnesium</keyword>
<dbReference type="GO" id="GO:0006261">
    <property type="term" value="P:DNA-templated DNA replication"/>
    <property type="evidence" value="ECO:0007669"/>
    <property type="project" value="UniProtKB-UniRule"/>
</dbReference>
<dbReference type="PROSITE" id="PS50173">
    <property type="entry name" value="UMUC"/>
    <property type="match status" value="1"/>
</dbReference>
<keyword evidence="6 13" id="KW-0479">Metal-binding</keyword>
<feature type="binding site" evidence="13">
    <location>
        <position position="21"/>
    </location>
    <ligand>
        <name>Mg(2+)</name>
        <dbReference type="ChEBI" id="CHEBI:18420"/>
    </ligand>
</feature>
<keyword evidence="13" id="KW-0963">Cytoplasm</keyword>
<gene>
    <name evidence="13 15" type="primary">dinB</name>
    <name evidence="15" type="ORF">WOSG25_021130</name>
</gene>
<sequence>MADLLQIPINLKGNRRILHIDMDAFYAQVEMRDHPEYQTVALILARDPRTSGGHGVVATANYLARELGVHSAMSAAEALKLAPNAVFIQPNFPLYREISDQVHTIFQSITPKYETIALDEAYLDLTEQCTTFDEAIAVGHLLQQRIYAELQLTSSIGISYNKFLAKLASEHNKPAGFTVVKPSEIRAFLDEMPIEEIRGVGVKTAEKMHTLGVNNGHDLFNQEQTTLLQNFGKMGYEFYRRIRGVDDRAVEWQRSRKSIGKEHTYNPFLDTEEQVHKELRNIAVALVTALEQRQLQGKTLVLKIRTETFETETRRKTFVDLIPNDSQFIFEEGQGLFDELGGYQQPLRLVGLTITNLQNQAQTELLLPLF</sequence>
<dbReference type="PANTHER" id="PTHR11076:SF33">
    <property type="entry name" value="DNA POLYMERASE KAPPA"/>
    <property type="match status" value="1"/>
</dbReference>
<dbReference type="GO" id="GO:0042276">
    <property type="term" value="P:error-prone translesion synthesis"/>
    <property type="evidence" value="ECO:0007669"/>
    <property type="project" value="TreeGrafter"/>
</dbReference>
<dbReference type="InterPro" id="IPR024728">
    <property type="entry name" value="PolY_HhH_motif"/>
</dbReference>
<dbReference type="Gene3D" id="1.10.150.20">
    <property type="entry name" value="5' to 3' exonuclease, C-terminal subdomain"/>
    <property type="match status" value="1"/>
</dbReference>
<keyword evidence="9 13" id="KW-0239">DNA-directed DNA polymerase</keyword>
<dbReference type="InterPro" id="IPR001126">
    <property type="entry name" value="UmuC"/>
</dbReference>
<evidence type="ECO:0000256" key="4">
    <source>
        <dbReference type="ARBA" id="ARBA00022695"/>
    </source>
</evidence>
<dbReference type="CDD" id="cd03586">
    <property type="entry name" value="PolY_Pol_IV_kappa"/>
    <property type="match status" value="1"/>
</dbReference>
<dbReference type="GO" id="GO:0003887">
    <property type="term" value="F:DNA-directed DNA polymerase activity"/>
    <property type="evidence" value="ECO:0007669"/>
    <property type="project" value="UniProtKB-UniRule"/>
</dbReference>
<evidence type="ECO:0000259" key="14">
    <source>
        <dbReference type="PROSITE" id="PS50173"/>
    </source>
</evidence>
<protein>
    <recommendedName>
        <fullName evidence="13">DNA polymerase IV</fullName>
        <shortName evidence="13">Pol IV</shortName>
        <ecNumber evidence="13">2.7.7.7</ecNumber>
    </recommendedName>
</protein>
<dbReference type="OrthoDB" id="9808813at2"/>
<evidence type="ECO:0000256" key="6">
    <source>
        <dbReference type="ARBA" id="ARBA00022723"/>
    </source>
</evidence>
<evidence type="ECO:0000256" key="5">
    <source>
        <dbReference type="ARBA" id="ARBA00022705"/>
    </source>
</evidence>
<evidence type="ECO:0000256" key="9">
    <source>
        <dbReference type="ARBA" id="ARBA00022932"/>
    </source>
</evidence>
<feature type="active site" evidence="13">
    <location>
        <position position="120"/>
    </location>
</feature>
<dbReference type="InterPro" id="IPR050116">
    <property type="entry name" value="DNA_polymerase-Y"/>
</dbReference>
<comment type="catalytic activity">
    <reaction evidence="12 13">
        <text>DNA(n) + a 2'-deoxyribonucleoside 5'-triphosphate = DNA(n+1) + diphosphate</text>
        <dbReference type="Rhea" id="RHEA:22508"/>
        <dbReference type="Rhea" id="RHEA-COMP:17339"/>
        <dbReference type="Rhea" id="RHEA-COMP:17340"/>
        <dbReference type="ChEBI" id="CHEBI:33019"/>
        <dbReference type="ChEBI" id="CHEBI:61560"/>
        <dbReference type="ChEBI" id="CHEBI:173112"/>
        <dbReference type="EC" id="2.7.7.7"/>
    </reaction>
</comment>
<dbReference type="EC" id="2.7.7.7" evidence="13"/>
<keyword evidence="16" id="KW-1185">Reference proteome</keyword>
<keyword evidence="4 13" id="KW-0548">Nucleotidyltransferase</keyword>
<dbReference type="Pfam" id="PF11799">
    <property type="entry name" value="IMS_C"/>
    <property type="match status" value="1"/>
</dbReference>
<dbReference type="GO" id="GO:0009432">
    <property type="term" value="P:SOS response"/>
    <property type="evidence" value="ECO:0007669"/>
    <property type="project" value="TreeGrafter"/>
</dbReference>
<evidence type="ECO:0000256" key="8">
    <source>
        <dbReference type="ARBA" id="ARBA00022842"/>
    </source>
</evidence>
<evidence type="ECO:0000256" key="1">
    <source>
        <dbReference type="ARBA" id="ARBA00010945"/>
    </source>
</evidence>
<keyword evidence="11 13" id="KW-0234">DNA repair</keyword>
<feature type="binding site" evidence="13">
    <location>
        <position position="119"/>
    </location>
    <ligand>
        <name>Mg(2+)</name>
        <dbReference type="ChEBI" id="CHEBI:18420"/>
    </ligand>
</feature>
<dbReference type="NCBIfam" id="NF002677">
    <property type="entry name" value="PRK02406.1"/>
    <property type="match status" value="1"/>
</dbReference>
<keyword evidence="10 13" id="KW-0238">DNA-binding</keyword>
<dbReference type="RefSeq" id="WP_027698432.1">
    <property type="nucleotide sequence ID" value="NZ_DF820485.1"/>
</dbReference>
<evidence type="ECO:0000313" key="15">
    <source>
        <dbReference type="EMBL" id="GAK30316.1"/>
    </source>
</evidence>
<keyword evidence="2 13" id="KW-0515">Mutator protein</keyword>
<comment type="subcellular location">
    <subcellularLocation>
        <location evidence="13">Cytoplasm</location>
    </subcellularLocation>
</comment>
<proteinExistence type="inferred from homology"/>
<dbReference type="GO" id="GO:0000287">
    <property type="term" value="F:magnesium ion binding"/>
    <property type="evidence" value="ECO:0007669"/>
    <property type="project" value="UniProtKB-UniRule"/>
</dbReference>
<dbReference type="InterPro" id="IPR036775">
    <property type="entry name" value="DNA_pol_Y-fam_lit_finger_sf"/>
</dbReference>
<organism evidence="15 16">
    <name type="scientific">Weissella oryzae (strain DSM 25784 / JCM 18191 / LMG 30913 / SG25)</name>
    <dbReference type="NCBI Taxonomy" id="1329250"/>
    <lineage>
        <taxon>Bacteria</taxon>
        <taxon>Bacillati</taxon>
        <taxon>Bacillota</taxon>
        <taxon>Bacilli</taxon>
        <taxon>Lactobacillales</taxon>
        <taxon>Lactobacillaceae</taxon>
        <taxon>Weissella</taxon>
    </lineage>
</organism>
<dbReference type="InterPro" id="IPR043128">
    <property type="entry name" value="Rev_trsase/Diguanyl_cyclase"/>
</dbReference>
<evidence type="ECO:0000256" key="10">
    <source>
        <dbReference type="ARBA" id="ARBA00023125"/>
    </source>
</evidence>
<reference evidence="16" key="1">
    <citation type="journal article" date="2014" name="Genome Announc.">
        <title>Draft genome sequence of Weissella oryzae SG25T, isolated from fermented rice grains.</title>
        <authorList>
            <person name="Tanizawa Y."/>
            <person name="Fujisawa T."/>
            <person name="Mochizuki T."/>
            <person name="Kaminuma E."/>
            <person name="Suzuki Y."/>
            <person name="Nakamura Y."/>
            <person name="Tohno M."/>
        </authorList>
    </citation>
    <scope>NUCLEOTIDE SEQUENCE [LARGE SCALE GENOMIC DNA]</scope>
    <source>
        <strain evidence="16">DSM 25784 / JCM 18191 / LMG 30913 / SG25</strain>
    </source>
</reference>
<evidence type="ECO:0000256" key="2">
    <source>
        <dbReference type="ARBA" id="ARBA00022457"/>
    </source>
</evidence>
<dbReference type="AlphaFoldDB" id="A0A069CZ43"/>
<evidence type="ECO:0000256" key="13">
    <source>
        <dbReference type="HAMAP-Rule" id="MF_01113"/>
    </source>
</evidence>
<evidence type="ECO:0000256" key="7">
    <source>
        <dbReference type="ARBA" id="ARBA00022763"/>
    </source>
</evidence>
<dbReference type="FunFam" id="3.30.1490.100:FF:000004">
    <property type="entry name" value="DNA polymerase IV"/>
    <property type="match status" value="1"/>
</dbReference>
<dbReference type="EMBL" id="DF820485">
    <property type="protein sequence ID" value="GAK30316.1"/>
    <property type="molecule type" value="Genomic_DNA"/>
</dbReference>
<evidence type="ECO:0000256" key="12">
    <source>
        <dbReference type="ARBA" id="ARBA00049244"/>
    </source>
</evidence>
<dbReference type="InterPro" id="IPR043502">
    <property type="entry name" value="DNA/RNA_pol_sf"/>
</dbReference>
<dbReference type="PANTHER" id="PTHR11076">
    <property type="entry name" value="DNA REPAIR POLYMERASE UMUC / TRANSFERASE FAMILY MEMBER"/>
    <property type="match status" value="1"/>
</dbReference>
<dbReference type="Gene3D" id="3.30.1490.100">
    <property type="entry name" value="DNA polymerase, Y-family, little finger domain"/>
    <property type="match status" value="1"/>
</dbReference>
<evidence type="ECO:0000313" key="16">
    <source>
        <dbReference type="Proteomes" id="UP000030643"/>
    </source>
</evidence>
<keyword evidence="5 13" id="KW-0235">DNA replication</keyword>
<dbReference type="GO" id="GO:0003684">
    <property type="term" value="F:damaged DNA binding"/>
    <property type="evidence" value="ECO:0007669"/>
    <property type="project" value="InterPro"/>
</dbReference>
<dbReference type="SUPFAM" id="SSF100879">
    <property type="entry name" value="Lesion bypass DNA polymerase (Y-family), little finger domain"/>
    <property type="match status" value="1"/>
</dbReference>
<accession>A0A069CZ43</accession>
<dbReference type="InterPro" id="IPR017961">
    <property type="entry name" value="DNA_pol_Y-fam_little_finger"/>
</dbReference>
<dbReference type="Proteomes" id="UP000030643">
    <property type="component" value="Unassembled WGS sequence"/>
</dbReference>
<comment type="similarity">
    <text evidence="1 13">Belongs to the DNA polymerase type-Y family.</text>
</comment>